<evidence type="ECO:0000313" key="3">
    <source>
        <dbReference type="Proteomes" id="UP000324222"/>
    </source>
</evidence>
<sequence length="81" mass="9329">MPVQWNSEAELALIELVRAVPSLWDTKHRDYSKKLLRKQLYKKISEKLQAAFPDLEGIDAGKINCLDLVHALKICYFTSIL</sequence>
<keyword evidence="3" id="KW-1185">Reference proteome</keyword>
<accession>A0A5B7JMK9</accession>
<dbReference type="Pfam" id="PF10545">
    <property type="entry name" value="MADF_DNA_bdg"/>
    <property type="match status" value="1"/>
</dbReference>
<feature type="domain" description="MADF" evidence="1">
    <location>
        <begin position="12"/>
        <end position="81"/>
    </location>
</feature>
<gene>
    <name evidence="2" type="ORF">E2C01_094611</name>
</gene>
<dbReference type="InterPro" id="IPR006578">
    <property type="entry name" value="MADF-dom"/>
</dbReference>
<dbReference type="EMBL" id="VSRR010117405">
    <property type="protein sequence ID" value="MPC99211.1"/>
    <property type="molecule type" value="Genomic_DNA"/>
</dbReference>
<comment type="caution">
    <text evidence="2">The sequence shown here is derived from an EMBL/GenBank/DDBJ whole genome shotgun (WGS) entry which is preliminary data.</text>
</comment>
<dbReference type="AlphaFoldDB" id="A0A5B7JMK9"/>
<dbReference type="PROSITE" id="PS51029">
    <property type="entry name" value="MADF"/>
    <property type="match status" value="1"/>
</dbReference>
<evidence type="ECO:0000313" key="2">
    <source>
        <dbReference type="EMBL" id="MPC99211.1"/>
    </source>
</evidence>
<protein>
    <recommendedName>
        <fullName evidence="1">MADF domain-containing protein</fullName>
    </recommendedName>
</protein>
<evidence type="ECO:0000259" key="1">
    <source>
        <dbReference type="PROSITE" id="PS51029"/>
    </source>
</evidence>
<reference evidence="2 3" key="1">
    <citation type="submission" date="2019-05" db="EMBL/GenBank/DDBJ databases">
        <title>Another draft genome of Portunus trituberculatus and its Hox gene families provides insights of decapod evolution.</title>
        <authorList>
            <person name="Jeong J.-H."/>
            <person name="Song I."/>
            <person name="Kim S."/>
            <person name="Choi T."/>
            <person name="Kim D."/>
            <person name="Ryu S."/>
            <person name="Kim W."/>
        </authorList>
    </citation>
    <scope>NUCLEOTIDE SEQUENCE [LARGE SCALE GENOMIC DNA]</scope>
    <source>
        <tissue evidence="2">Muscle</tissue>
    </source>
</reference>
<proteinExistence type="predicted"/>
<name>A0A5B7JMK9_PORTR</name>
<organism evidence="2 3">
    <name type="scientific">Portunus trituberculatus</name>
    <name type="common">Swimming crab</name>
    <name type="synonym">Neptunus trituberculatus</name>
    <dbReference type="NCBI Taxonomy" id="210409"/>
    <lineage>
        <taxon>Eukaryota</taxon>
        <taxon>Metazoa</taxon>
        <taxon>Ecdysozoa</taxon>
        <taxon>Arthropoda</taxon>
        <taxon>Crustacea</taxon>
        <taxon>Multicrustacea</taxon>
        <taxon>Malacostraca</taxon>
        <taxon>Eumalacostraca</taxon>
        <taxon>Eucarida</taxon>
        <taxon>Decapoda</taxon>
        <taxon>Pleocyemata</taxon>
        <taxon>Brachyura</taxon>
        <taxon>Eubrachyura</taxon>
        <taxon>Portunoidea</taxon>
        <taxon>Portunidae</taxon>
        <taxon>Portuninae</taxon>
        <taxon>Portunus</taxon>
    </lineage>
</organism>
<dbReference type="Proteomes" id="UP000324222">
    <property type="component" value="Unassembled WGS sequence"/>
</dbReference>